<dbReference type="EMBL" id="JAVRJZ010006474">
    <property type="protein sequence ID" value="KAK2701247.1"/>
    <property type="molecule type" value="Genomic_DNA"/>
</dbReference>
<gene>
    <name evidence="10" type="ORF">QYM36_020086</name>
</gene>
<keyword evidence="5" id="KW-0539">Nucleus</keyword>
<name>A0AA88KSN2_ARTSF</name>
<dbReference type="GO" id="GO:0005634">
    <property type="term" value="C:nucleus"/>
    <property type="evidence" value="ECO:0007669"/>
    <property type="project" value="UniProtKB-SubCell"/>
</dbReference>
<sequence>AENIKSENMDDIVTNISKVKEDIIGLRHHDLTCMGQSLENFKETIASLSKLIAHDVTKISLMLGSPPYPDIETLKSLFSPMIPRLCLLQNTLEQTPKVGGRTLYKQYYQGVCSIVESVEEFCKQVIAFQSYPRSEGMKLLRTAQALENCDQIVNIPLKPAEIVRKKIQDETDLIRDAFEELCSVESARSDGELSDASDDGDEFEQPIPSLSSRHREILPYCLALVKVGLGMLKKLSQAIKRSGRSEKLEEVEELDKIGEMCSLVTSTVDDFVIAAEPPLSYEALKEAASELSKKYLEVLNIVPACHFSTEDDENWVQILRTAVDHNFKKIKENRCVA</sequence>
<dbReference type="InterPro" id="IPR049318">
    <property type="entry name" value="GCIP_C"/>
</dbReference>
<feature type="region of interest" description="Disordered" evidence="7">
    <location>
        <begin position="189"/>
        <end position="208"/>
    </location>
</feature>
<dbReference type="AlphaFoldDB" id="A0AA88KSN2"/>
<organism evidence="10 11">
    <name type="scientific">Artemia franciscana</name>
    <name type="common">Brine shrimp</name>
    <name type="synonym">Artemia sanfranciscana</name>
    <dbReference type="NCBI Taxonomy" id="6661"/>
    <lineage>
        <taxon>Eukaryota</taxon>
        <taxon>Metazoa</taxon>
        <taxon>Ecdysozoa</taxon>
        <taxon>Arthropoda</taxon>
        <taxon>Crustacea</taxon>
        <taxon>Branchiopoda</taxon>
        <taxon>Anostraca</taxon>
        <taxon>Artemiidae</taxon>
        <taxon>Artemia</taxon>
    </lineage>
</organism>
<evidence type="ECO:0000313" key="11">
    <source>
        <dbReference type="Proteomes" id="UP001187531"/>
    </source>
</evidence>
<evidence type="ECO:0008006" key="12">
    <source>
        <dbReference type="Google" id="ProtNLM"/>
    </source>
</evidence>
<evidence type="ECO:0000256" key="5">
    <source>
        <dbReference type="ARBA" id="ARBA00023242"/>
    </source>
</evidence>
<evidence type="ECO:0000313" key="10">
    <source>
        <dbReference type="EMBL" id="KAK2701247.1"/>
    </source>
</evidence>
<comment type="subcellular location">
    <subcellularLocation>
        <location evidence="2">Cytoplasm</location>
    </subcellularLocation>
    <subcellularLocation>
        <location evidence="1">Nucleus</location>
    </subcellularLocation>
</comment>
<feature type="domain" description="Cyclin-D1-binding protein 1-like C-terminal" evidence="9">
    <location>
        <begin position="199"/>
        <end position="295"/>
    </location>
</feature>
<evidence type="ECO:0000259" key="9">
    <source>
        <dbReference type="Pfam" id="PF20936"/>
    </source>
</evidence>
<dbReference type="Proteomes" id="UP001187531">
    <property type="component" value="Unassembled WGS sequence"/>
</dbReference>
<dbReference type="Pfam" id="PF13324">
    <property type="entry name" value="GCIP_N"/>
    <property type="match status" value="1"/>
</dbReference>
<dbReference type="InterPro" id="IPR026907">
    <property type="entry name" value="GCIP-like"/>
</dbReference>
<feature type="compositionally biased region" description="Acidic residues" evidence="7">
    <location>
        <begin position="192"/>
        <end position="204"/>
    </location>
</feature>
<evidence type="ECO:0000259" key="8">
    <source>
        <dbReference type="Pfam" id="PF13324"/>
    </source>
</evidence>
<reference evidence="10" key="1">
    <citation type="submission" date="2023-07" db="EMBL/GenBank/DDBJ databases">
        <title>Chromosome-level genome assembly of Artemia franciscana.</title>
        <authorList>
            <person name="Jo E."/>
        </authorList>
    </citation>
    <scope>NUCLEOTIDE SEQUENCE</scope>
    <source>
        <tissue evidence="10">Whole body</tissue>
    </source>
</reference>
<feature type="non-terminal residue" evidence="10">
    <location>
        <position position="337"/>
    </location>
</feature>
<comment type="similarity">
    <text evidence="3">Belongs to the CCNDBP1 family.</text>
</comment>
<evidence type="ECO:0000256" key="2">
    <source>
        <dbReference type="ARBA" id="ARBA00004496"/>
    </source>
</evidence>
<evidence type="ECO:0000256" key="6">
    <source>
        <dbReference type="ARBA" id="ARBA00023306"/>
    </source>
</evidence>
<feature type="domain" description="Cyclin-D1-binding protein 1-like N-terminal" evidence="8">
    <location>
        <begin position="45"/>
        <end position="184"/>
    </location>
</feature>
<dbReference type="Gene3D" id="1.20.1420.10">
    <property type="entry name" value="Talin, central domain"/>
    <property type="match status" value="1"/>
</dbReference>
<dbReference type="Gene3D" id="1.20.1410.10">
    <property type="entry name" value="I/LWEQ domain"/>
    <property type="match status" value="1"/>
</dbReference>
<dbReference type="InterPro" id="IPR049317">
    <property type="entry name" value="GCIP-like_N"/>
</dbReference>
<evidence type="ECO:0000256" key="4">
    <source>
        <dbReference type="ARBA" id="ARBA00022490"/>
    </source>
</evidence>
<evidence type="ECO:0000256" key="1">
    <source>
        <dbReference type="ARBA" id="ARBA00004123"/>
    </source>
</evidence>
<comment type="caution">
    <text evidence="10">The sequence shown here is derived from an EMBL/GenBank/DDBJ whole genome shotgun (WGS) entry which is preliminary data.</text>
</comment>
<protein>
    <recommendedName>
        <fullName evidence="12">Cyclin-D1-binding protein 1</fullName>
    </recommendedName>
</protein>
<proteinExistence type="inferred from homology"/>
<dbReference type="PANTHER" id="PTHR15492">
    <property type="entry name" value="CYCLIN D1-BINDING PROTEIN 1"/>
    <property type="match status" value="1"/>
</dbReference>
<keyword evidence="6" id="KW-0131">Cell cycle</keyword>
<evidence type="ECO:0000256" key="3">
    <source>
        <dbReference type="ARBA" id="ARBA00008940"/>
    </source>
</evidence>
<dbReference type="GO" id="GO:0005737">
    <property type="term" value="C:cytoplasm"/>
    <property type="evidence" value="ECO:0007669"/>
    <property type="project" value="UniProtKB-SubCell"/>
</dbReference>
<evidence type="ECO:0000256" key="7">
    <source>
        <dbReference type="SAM" id="MobiDB-lite"/>
    </source>
</evidence>
<dbReference type="PANTHER" id="PTHR15492:SF1">
    <property type="entry name" value="CYCLIN-D1-BINDING PROTEIN 1"/>
    <property type="match status" value="1"/>
</dbReference>
<accession>A0AA88KSN2</accession>
<keyword evidence="4" id="KW-0963">Cytoplasm</keyword>
<dbReference type="Pfam" id="PF20936">
    <property type="entry name" value="GCIP_C"/>
    <property type="match status" value="1"/>
</dbReference>
<keyword evidence="11" id="KW-1185">Reference proteome</keyword>